<evidence type="ECO:0000256" key="6">
    <source>
        <dbReference type="ARBA" id="ARBA00022723"/>
    </source>
</evidence>
<feature type="compositionally biased region" description="Acidic residues" evidence="13">
    <location>
        <begin position="641"/>
        <end position="662"/>
    </location>
</feature>
<evidence type="ECO:0000256" key="7">
    <source>
        <dbReference type="ARBA" id="ARBA00022833"/>
    </source>
</evidence>
<dbReference type="InterPro" id="IPR038120">
    <property type="entry name" value="Rpb1_funnel_sf"/>
</dbReference>
<proteinExistence type="inferred from homology"/>
<dbReference type="GO" id="GO:0005736">
    <property type="term" value="C:RNA polymerase I complex"/>
    <property type="evidence" value="ECO:0007669"/>
    <property type="project" value="TreeGrafter"/>
</dbReference>
<dbReference type="SMART" id="SM00663">
    <property type="entry name" value="RPOLA_N"/>
    <property type="match status" value="1"/>
</dbReference>
<feature type="region of interest" description="Disordered" evidence="13">
    <location>
        <begin position="1749"/>
        <end position="1808"/>
    </location>
</feature>
<name>A0A9Q5HRZ7_SANBA</name>
<evidence type="ECO:0000313" key="16">
    <source>
        <dbReference type="Proteomes" id="UP000757232"/>
    </source>
</evidence>
<dbReference type="Pfam" id="PF17104">
    <property type="entry name" value="YBL010C_LAA2"/>
    <property type="match status" value="1"/>
</dbReference>
<dbReference type="GO" id="GO:0003677">
    <property type="term" value="F:DNA binding"/>
    <property type="evidence" value="ECO:0007669"/>
    <property type="project" value="InterPro"/>
</dbReference>
<feature type="region of interest" description="Disordered" evidence="13">
    <location>
        <begin position="14"/>
        <end position="102"/>
    </location>
</feature>
<evidence type="ECO:0000256" key="11">
    <source>
        <dbReference type="ARBA" id="ARBA00048552"/>
    </source>
</evidence>
<evidence type="ECO:0000313" key="15">
    <source>
        <dbReference type="EMBL" id="OCB84845.1"/>
    </source>
</evidence>
<dbReference type="Gene3D" id="1.10.274.100">
    <property type="entry name" value="RNA polymerase Rpb1, domain 3"/>
    <property type="match status" value="1"/>
</dbReference>
<keyword evidence="8" id="KW-0460">Magnesium</keyword>
<keyword evidence="3 12" id="KW-0240">DNA-directed RNA polymerase</keyword>
<evidence type="ECO:0000256" key="12">
    <source>
        <dbReference type="RuleBase" id="RU004279"/>
    </source>
</evidence>
<keyword evidence="9 12" id="KW-0804">Transcription</keyword>
<dbReference type="Pfam" id="PF04983">
    <property type="entry name" value="RNA_pol_Rpb1_3"/>
    <property type="match status" value="1"/>
</dbReference>
<dbReference type="InterPro" id="IPR006592">
    <property type="entry name" value="RNA_pol_N"/>
</dbReference>
<evidence type="ECO:0000256" key="1">
    <source>
        <dbReference type="ARBA" id="ARBA00004123"/>
    </source>
</evidence>
<dbReference type="PANTHER" id="PTHR19376">
    <property type="entry name" value="DNA-DIRECTED RNA POLYMERASE"/>
    <property type="match status" value="1"/>
</dbReference>
<reference evidence="15" key="1">
    <citation type="submission" date="2016-06" db="EMBL/GenBank/DDBJ databases">
        <title>Draft Genome sequence of the fungus Inonotus baumii.</title>
        <authorList>
            <person name="Zhu H."/>
            <person name="Lin W."/>
        </authorList>
    </citation>
    <scope>NUCLEOTIDE SEQUENCE</scope>
    <source>
        <strain evidence="15">821</strain>
    </source>
</reference>
<dbReference type="Gene3D" id="2.40.40.20">
    <property type="match status" value="1"/>
</dbReference>
<dbReference type="OrthoDB" id="270392at2759"/>
<dbReference type="FunFam" id="2.40.40.20:FF:000019">
    <property type="entry name" value="DNA-directed RNA polymerase II subunit RPB1"/>
    <property type="match status" value="1"/>
</dbReference>
<dbReference type="CDD" id="cd01435">
    <property type="entry name" value="RNAP_I_RPA1_N"/>
    <property type="match status" value="1"/>
</dbReference>
<dbReference type="InterPro" id="IPR007080">
    <property type="entry name" value="RNA_pol_Rpb1_1"/>
</dbReference>
<dbReference type="FunFam" id="1.10.150.390:FF:000005">
    <property type="entry name" value="DNA-directed RNA polymerase subunit"/>
    <property type="match status" value="1"/>
</dbReference>
<feature type="compositionally biased region" description="Low complexity" evidence="13">
    <location>
        <begin position="14"/>
        <end position="34"/>
    </location>
</feature>
<dbReference type="Proteomes" id="UP000757232">
    <property type="component" value="Unassembled WGS sequence"/>
</dbReference>
<comment type="similarity">
    <text evidence="2 12">Belongs to the RNA polymerase beta' chain family.</text>
</comment>
<evidence type="ECO:0000256" key="8">
    <source>
        <dbReference type="ARBA" id="ARBA00022842"/>
    </source>
</evidence>
<feature type="compositionally biased region" description="Low complexity" evidence="13">
    <location>
        <begin position="1766"/>
        <end position="1776"/>
    </location>
</feature>
<dbReference type="GO" id="GO:0003899">
    <property type="term" value="F:DNA-directed RNA polymerase activity"/>
    <property type="evidence" value="ECO:0007669"/>
    <property type="project" value="UniProtKB-EC"/>
</dbReference>
<dbReference type="Gene3D" id="3.30.1490.180">
    <property type="entry name" value="RNA polymerase ii"/>
    <property type="match status" value="1"/>
</dbReference>
<evidence type="ECO:0000259" key="14">
    <source>
        <dbReference type="SMART" id="SM00663"/>
    </source>
</evidence>
<dbReference type="Pfam" id="PF00623">
    <property type="entry name" value="RNA_pol_Rpb1_2"/>
    <property type="match status" value="1"/>
</dbReference>
<dbReference type="Gene3D" id="1.10.132.30">
    <property type="match status" value="1"/>
</dbReference>
<feature type="compositionally biased region" description="Low complexity" evidence="13">
    <location>
        <begin position="239"/>
        <end position="254"/>
    </location>
</feature>
<dbReference type="EC" id="2.7.7.6" evidence="12"/>
<keyword evidence="10" id="KW-0539">Nucleus</keyword>
<comment type="subcellular location">
    <subcellularLocation>
        <location evidence="1">Nucleus</location>
    </subcellularLocation>
</comment>
<dbReference type="Pfam" id="PF04997">
    <property type="entry name" value="RNA_pol_Rpb1_1"/>
    <property type="match status" value="1"/>
</dbReference>
<dbReference type="Gene3D" id="1.10.150.390">
    <property type="match status" value="1"/>
</dbReference>
<dbReference type="FunFam" id="4.10.860.120:FF:000006">
    <property type="entry name" value="DNA-directed RNA polymerase subunit"/>
    <property type="match status" value="1"/>
</dbReference>
<evidence type="ECO:0000256" key="13">
    <source>
        <dbReference type="SAM" id="MobiDB-lite"/>
    </source>
</evidence>
<evidence type="ECO:0000256" key="5">
    <source>
        <dbReference type="ARBA" id="ARBA00022695"/>
    </source>
</evidence>
<dbReference type="InterPro" id="IPR045867">
    <property type="entry name" value="DNA-dir_RpoC_beta_prime"/>
</dbReference>
<dbReference type="Pfam" id="PF05000">
    <property type="entry name" value="RNA_pol_Rpb1_4"/>
    <property type="match status" value="1"/>
</dbReference>
<comment type="function">
    <text evidence="12">DNA-dependent RNA polymerase catalyzes the transcription of DNA into RNA using the four ribonucleoside triphosphates as substrates.</text>
</comment>
<dbReference type="InterPro" id="IPR047107">
    <property type="entry name" value="DNA-dir_RNA_pol1_lsu_C"/>
</dbReference>
<dbReference type="InterPro" id="IPR007066">
    <property type="entry name" value="RNA_pol_Rpb1_3"/>
</dbReference>
<dbReference type="Gene3D" id="4.10.860.120">
    <property type="entry name" value="RNA polymerase II, clamp domain"/>
    <property type="match status" value="1"/>
</dbReference>
<dbReference type="SUPFAM" id="SSF64484">
    <property type="entry name" value="beta and beta-prime subunits of DNA dependent RNA-polymerase"/>
    <property type="match status" value="1"/>
</dbReference>
<dbReference type="Gene3D" id="1.10.357.120">
    <property type="match status" value="1"/>
</dbReference>
<protein>
    <recommendedName>
        <fullName evidence="12">DNA-directed RNA polymerase subunit</fullName>
        <ecNumber evidence="12">2.7.7.6</ecNumber>
    </recommendedName>
</protein>
<evidence type="ECO:0000256" key="2">
    <source>
        <dbReference type="ARBA" id="ARBA00006460"/>
    </source>
</evidence>
<dbReference type="InterPro" id="IPR044893">
    <property type="entry name" value="RNA_pol_Rpb1_clamp_domain"/>
</dbReference>
<dbReference type="CDD" id="cd02735">
    <property type="entry name" value="RNAP_I_Rpa1_C"/>
    <property type="match status" value="1"/>
</dbReference>
<feature type="domain" description="RNA polymerase N-terminal" evidence="14">
    <location>
        <begin position="735"/>
        <end position="1079"/>
    </location>
</feature>
<keyword evidence="16" id="KW-1185">Reference proteome</keyword>
<keyword evidence="5 12" id="KW-0548">Nucleotidyltransferase</keyword>
<dbReference type="InterPro" id="IPR000722">
    <property type="entry name" value="RNA_pol_asu"/>
</dbReference>
<organism evidence="15 16">
    <name type="scientific">Sanghuangporus baumii</name>
    <name type="common">Phellinus baumii</name>
    <dbReference type="NCBI Taxonomy" id="108892"/>
    <lineage>
        <taxon>Eukaryota</taxon>
        <taxon>Fungi</taxon>
        <taxon>Dikarya</taxon>
        <taxon>Basidiomycota</taxon>
        <taxon>Agaricomycotina</taxon>
        <taxon>Agaricomycetes</taxon>
        <taxon>Hymenochaetales</taxon>
        <taxon>Hymenochaetaceae</taxon>
        <taxon>Sanghuangporus</taxon>
    </lineage>
</organism>
<dbReference type="FunFam" id="1.10.274.100:FF:000006">
    <property type="entry name" value="DNA-directed RNA polymerase subunit"/>
    <property type="match status" value="1"/>
</dbReference>
<dbReference type="InterPro" id="IPR007083">
    <property type="entry name" value="RNA_pol_Rpb1_4"/>
</dbReference>
<feature type="region of interest" description="Disordered" evidence="13">
    <location>
        <begin position="635"/>
        <end position="680"/>
    </location>
</feature>
<dbReference type="GO" id="GO:0046872">
    <property type="term" value="F:metal ion binding"/>
    <property type="evidence" value="ECO:0007669"/>
    <property type="project" value="UniProtKB-KW"/>
</dbReference>
<dbReference type="Gene3D" id="6.10.250.2940">
    <property type="match status" value="1"/>
</dbReference>
<evidence type="ECO:0000256" key="3">
    <source>
        <dbReference type="ARBA" id="ARBA00022478"/>
    </source>
</evidence>
<evidence type="ECO:0000256" key="4">
    <source>
        <dbReference type="ARBA" id="ARBA00022679"/>
    </source>
</evidence>
<comment type="caution">
    <text evidence="15">The sequence shown here is derived from an EMBL/GenBank/DDBJ whole genome shotgun (WGS) entry which is preliminary data.</text>
</comment>
<comment type="catalytic activity">
    <reaction evidence="11 12">
        <text>RNA(n) + a ribonucleoside 5'-triphosphate = RNA(n+1) + diphosphate</text>
        <dbReference type="Rhea" id="RHEA:21248"/>
        <dbReference type="Rhea" id="RHEA-COMP:14527"/>
        <dbReference type="Rhea" id="RHEA-COMP:17342"/>
        <dbReference type="ChEBI" id="CHEBI:33019"/>
        <dbReference type="ChEBI" id="CHEBI:61557"/>
        <dbReference type="ChEBI" id="CHEBI:140395"/>
        <dbReference type="EC" id="2.7.7.6"/>
    </reaction>
</comment>
<feature type="region of interest" description="Disordered" evidence="13">
    <location>
        <begin position="216"/>
        <end position="267"/>
    </location>
</feature>
<keyword evidence="6" id="KW-0479">Metal-binding</keyword>
<dbReference type="InterPro" id="IPR031355">
    <property type="entry name" value="YBL010C/LAA2-like"/>
</dbReference>
<dbReference type="PANTHER" id="PTHR19376:SF11">
    <property type="entry name" value="DNA-DIRECTED RNA POLYMERASE I SUBUNIT RPA1"/>
    <property type="match status" value="1"/>
</dbReference>
<gene>
    <name evidence="15" type="ORF">A7U60_g8066</name>
</gene>
<accession>A0A9Q5HRZ7</accession>
<dbReference type="InterPro" id="IPR042102">
    <property type="entry name" value="RNA_pol_Rpb1_3_sf"/>
</dbReference>
<evidence type="ECO:0000256" key="10">
    <source>
        <dbReference type="ARBA" id="ARBA00023242"/>
    </source>
</evidence>
<keyword evidence="7" id="KW-0862">Zinc</keyword>
<evidence type="ECO:0000256" key="9">
    <source>
        <dbReference type="ARBA" id="ARBA00023163"/>
    </source>
</evidence>
<dbReference type="Gene3D" id="3.30.70.2850">
    <property type="match status" value="1"/>
</dbReference>
<dbReference type="InterPro" id="IPR007081">
    <property type="entry name" value="RNA_pol_Rpb1_5"/>
</dbReference>
<dbReference type="EMBL" id="LNZH02000213">
    <property type="protein sequence ID" value="OCB84845.1"/>
    <property type="molecule type" value="Genomic_DNA"/>
</dbReference>
<dbReference type="Pfam" id="PF04998">
    <property type="entry name" value="RNA_pol_Rpb1_5"/>
    <property type="match status" value="1"/>
</dbReference>
<dbReference type="GO" id="GO:0006351">
    <property type="term" value="P:DNA-templated transcription"/>
    <property type="evidence" value="ECO:0007669"/>
    <property type="project" value="InterPro"/>
</dbReference>
<dbReference type="InterPro" id="IPR015699">
    <property type="entry name" value="DNA-dir_RNA_pol1_lsu_N"/>
</dbReference>
<keyword evidence="4 12" id="KW-0808">Transferase</keyword>
<sequence>MDDFDFGASIWASSSSKISSSEPSAPSFPPSSQSNVKFQEDAFADDDFEFSAPIQPSDSAGEDNDFGDFGNFGDAIEGEIGEGFARPVPFPDEGAFTPQDSSDWDALRLRPLPSNKVLKAQIEDILEPLSNDADASKFLTDDDIRQVGGLNQILVTPESRALYQALYQSPPPNTQPPNWTRSRIRRRHLVSLGIPVNLDEVLPHVNGKAMPALSISTRPMSAPPGSRVLNRVASPPPASSGASRPGSRPPSRSATPKPSPLGRASTFAQLGLGPQPELDEEAVNEVLALTPETFSLLPLSTLEAQLAKIRSLTVQTSSLLAYLLQQRDALQQDSETYNKLIAELLVAAEHVLHSLEPIWSSLFASVTMNIAQSIPSTVQSISFSFLTTEDIRRISVKQIVNPVLLDDLNRPTIGGLYDPALGSSDRNDLCATCRQTYFNCPGHFGHIELPSPIFHPFFMVTMLKVLKGMCLYCYRFKINRVQMVKIIAKLRLLDHGILSTAKAIDDMRIRVSRASKDEGEDEEINEGESLEEFTKRVNLLVWLSIRANPESGHDRYKEGLVYQARKDAIEEFLSTTDRNKCENKDCQAFSHTIRKGGHTKIVELDLSSKQKAIHELMGLKRDNVLYQERQWGRNEAKIDGDDSASEESEGEGEGTFSDDEQEIQQARKTESLPKSASGKVKTIRGRNERILAPEECRELLRRLFANERAVCSLMFGKHGPFARADVDQLSPASADMFFVDCILVPPTRFRPPAKMGDTLFEHPHNELLSKILSTSYSLRDQVDALRKASEKNSSVDDASRRRMLGGLLEGLIQLQVDVNSYTDSSKNPQRRRQGRLPPAGVKQALEKKEGLFRMNMMGKRVNYAARSVISPDVNIDTNEIGVPPVFARKLTFPEPVTQHNVHIMRELVTNGPNKYPGASIVELENGAKLSLAGHIFFENERRALANQLLTPQNDIIGSSMKTGLATRTPAINKKVYRHLRDGDVLILNRQPTLHKPSMMVHKAKVLNGEKTIRMHYANCNSYNADFDGDEMNIHFPQNELARAEAMFIANTDNQYLVPTSGKPLRGLIQDHVVAGVWMTSRDAFFLREEYFQLLYGALRPEDQVGGRLRTCPPTVWKPKPLWTGKQIISTILLNITPSAARGLNLTSKTKVSGDLWGKGSEEGKVLFMDGELLCGVLDKSQFGATDYGLVHSCYELYGADIAGKLLGILSRLFTKFLQHRAFTCRMDDLTLTTKGDASRRNLLDKNKNLGEEAAEENFPSLASVPLSERNAALRAVLQDVLRDDSKMAGLDVTVKVKLAGLTKAIADTCIPHGLSRKFPHNHMQMMTQSGAKGSAVNAQQISCALGQQELEGRRVPIMVSGKTLPSFKAFETAAIAGGYVASRFLTGVKPQEFYFHCMAGREGLIDTAVKTSRSGYLQRCLVKHLEGIRVHYDNTVRDSDSTILQFHYGGDALDVTRQKHLYQFEFAACNEQSLLARYSNPMKPDLDGGDSAMKHMKESLKYLRNPDKRTGLDPVMSVYNPGRTVGATSEKFAQKVEEFIKANPDHLLRDKSAEAPSWLSKRRKRISRKHFRMLMNAKYMRSMVDPGEAVGLLASQGVGEPSTQMTLNTFHFAGHGAANVTLGIPRLREIVMTASTKPKTPSMMMRVRSGVDEEVIQRFCKRASRLTLSQIVDSVKVDEKLTQSRQRYFIVHISFYPKEEYREEYDVEPNEILSAFAVRFPQALRKEVQLELRKLQADLKPHLTELGRGRADARAGAEVENDVDANVDTTAANNDAPEAVDGDADDEKRTRQSKQQATYESDDEEEAPFGEFDDAALEAEYENAGDSNKKDTDAIDVDVASKAPSQDEESLTSKVRQEFIQNLKSCASFSFSDAGVTFELIFSPDTPKLLLVGIVEKACLLTVVREISGISDAFLSKNQGKDKQLKIETNGSNFRGMWRFAGKLEEPVIELNEIKGNDIYAGLITYGVEMARALILKEIQNVFGAYNIDVDIRHLELIADYMTFEGGYKPFNRKGISTNSSPLLKASFETTADFISDATLHGDVDDLKTPSGSIVLGRPNFSGTGSFDILQLLH</sequence>